<dbReference type="InterPro" id="IPR044696">
    <property type="entry name" value="WIP1/2/3"/>
</dbReference>
<feature type="transmembrane region" description="Helical" evidence="3">
    <location>
        <begin position="561"/>
        <end position="580"/>
    </location>
</feature>
<accession>A0A0K9PYA1</accession>
<feature type="region of interest" description="Disordered" evidence="2">
    <location>
        <begin position="1"/>
        <end position="115"/>
    </location>
</feature>
<feature type="compositionally biased region" description="Basic and acidic residues" evidence="2">
    <location>
        <begin position="228"/>
        <end position="243"/>
    </location>
</feature>
<gene>
    <name evidence="4" type="ORF">ZOSMA_151G00220</name>
</gene>
<evidence type="ECO:0008006" key="6">
    <source>
        <dbReference type="Google" id="ProtNLM"/>
    </source>
</evidence>
<dbReference type="PANTHER" id="PTHR34562">
    <property type="entry name" value="WPP DOMAIN-INTERACTING PROTEIN 2"/>
    <property type="match status" value="1"/>
</dbReference>
<evidence type="ECO:0000256" key="1">
    <source>
        <dbReference type="SAM" id="Coils"/>
    </source>
</evidence>
<keyword evidence="3" id="KW-0812">Transmembrane</keyword>
<dbReference type="EMBL" id="LFYR01000593">
    <property type="protein sequence ID" value="KMZ73190.1"/>
    <property type="molecule type" value="Genomic_DNA"/>
</dbReference>
<evidence type="ECO:0000313" key="5">
    <source>
        <dbReference type="Proteomes" id="UP000036987"/>
    </source>
</evidence>
<keyword evidence="5" id="KW-1185">Reference proteome</keyword>
<evidence type="ECO:0000313" key="4">
    <source>
        <dbReference type="EMBL" id="KMZ73190.1"/>
    </source>
</evidence>
<feature type="compositionally biased region" description="Basic residues" evidence="2">
    <location>
        <begin position="54"/>
        <end position="67"/>
    </location>
</feature>
<sequence length="594" mass="67201">MDLEPVGIGSGDQGVRDKDLGVEESFGSSEKVEHFSDGGSESCGNQIGSSSHEKKGKRGKGLRRWKRIIRDVGKEEEDGLDGESFRGLKRGLDVKSEPTKSRGENRQKSDDFEAKNSVDSWDVRTLLSGSNDFGDQGFGSFEFRNSDNRYSNEIEFWGISSNCMDDRESGSSFRARIEPFDSQLAEELSSRVGFVVGADSDNSEDRNSKLSTATSAPKHRQQHKGHRGRESFDSNKKFREDPINFRGQNSDSNCDSKNINNVVSEQQDSTSSNTRLGVDFVNYDGEFDDKPQVSGVGPAVYSEENGQQDDHLSKNEIFDDDDNATKDDGREEDENSDSNNDQNLFHESIFLLQAAQEALEKEIEIFEEIGKTSGSFSDNSPIHSYLEESETSSSNTSLESKITFLNKKVKYLQNKLLQSSTQSNARELKLLELEDILRNVHLDNKKTEVNGPDPVFIEKRVEDMELELEGLFIQKLDVEIECFTLRRAIKSWVALVKEKFSVFEESRSLSEDYYKQLILKLSEAEDKVQMLKKIEKEVETSCQELLGTDGAMVLQNRGCKLFLYFFLQLLMLCVGFWLFFKQLFADTYEASLPT</sequence>
<feature type="region of interest" description="Disordered" evidence="2">
    <location>
        <begin position="197"/>
        <end position="343"/>
    </location>
</feature>
<feature type="coiled-coil region" evidence="1">
    <location>
        <begin position="514"/>
        <end position="541"/>
    </location>
</feature>
<proteinExistence type="predicted"/>
<feature type="compositionally biased region" description="Basic and acidic residues" evidence="2">
    <location>
        <begin position="83"/>
        <end position="115"/>
    </location>
</feature>
<evidence type="ECO:0000256" key="2">
    <source>
        <dbReference type="SAM" id="MobiDB-lite"/>
    </source>
</evidence>
<dbReference type="OrthoDB" id="680851at2759"/>
<dbReference type="OMA" id="GTIRSMH"/>
<keyword evidence="1" id="KW-0175">Coiled coil</keyword>
<dbReference type="Proteomes" id="UP000036987">
    <property type="component" value="Unassembled WGS sequence"/>
</dbReference>
<evidence type="ECO:0000256" key="3">
    <source>
        <dbReference type="SAM" id="Phobius"/>
    </source>
</evidence>
<keyword evidence="3" id="KW-0472">Membrane</keyword>
<reference evidence="5" key="1">
    <citation type="journal article" date="2016" name="Nature">
        <title>The genome of the seagrass Zostera marina reveals angiosperm adaptation to the sea.</title>
        <authorList>
            <person name="Olsen J.L."/>
            <person name="Rouze P."/>
            <person name="Verhelst B."/>
            <person name="Lin Y.-C."/>
            <person name="Bayer T."/>
            <person name="Collen J."/>
            <person name="Dattolo E."/>
            <person name="De Paoli E."/>
            <person name="Dittami S."/>
            <person name="Maumus F."/>
            <person name="Michel G."/>
            <person name="Kersting A."/>
            <person name="Lauritano C."/>
            <person name="Lohaus R."/>
            <person name="Toepel M."/>
            <person name="Tonon T."/>
            <person name="Vanneste K."/>
            <person name="Amirebrahimi M."/>
            <person name="Brakel J."/>
            <person name="Bostroem C."/>
            <person name="Chovatia M."/>
            <person name="Grimwood J."/>
            <person name="Jenkins J.W."/>
            <person name="Jueterbock A."/>
            <person name="Mraz A."/>
            <person name="Stam W.T."/>
            <person name="Tice H."/>
            <person name="Bornberg-Bauer E."/>
            <person name="Green P.J."/>
            <person name="Pearson G.A."/>
            <person name="Procaccini G."/>
            <person name="Duarte C.M."/>
            <person name="Schmutz J."/>
            <person name="Reusch T.B.H."/>
            <person name="Van de Peer Y."/>
        </authorList>
    </citation>
    <scope>NUCLEOTIDE SEQUENCE [LARGE SCALE GENOMIC DNA]</scope>
    <source>
        <strain evidence="5">cv. Finnish</strain>
    </source>
</reference>
<dbReference type="AlphaFoldDB" id="A0A0K9PYA1"/>
<comment type="caution">
    <text evidence="4">The sequence shown here is derived from an EMBL/GenBank/DDBJ whole genome shotgun (WGS) entry which is preliminary data.</text>
</comment>
<name>A0A0K9PYA1_ZOSMR</name>
<feature type="compositionally biased region" description="Basic and acidic residues" evidence="2">
    <location>
        <begin position="308"/>
        <end position="329"/>
    </location>
</feature>
<feature type="compositionally biased region" description="Polar residues" evidence="2">
    <location>
        <begin position="246"/>
        <end position="275"/>
    </location>
</feature>
<keyword evidence="3" id="KW-1133">Transmembrane helix</keyword>
<protein>
    <recommendedName>
        <fullName evidence="6">WPP domain-interacting protein 2</fullName>
    </recommendedName>
</protein>
<dbReference type="PANTHER" id="PTHR34562:SF8">
    <property type="entry name" value="WPP DOMAIN-INTERACTING PROTEIN 1"/>
    <property type="match status" value="1"/>
</dbReference>
<feature type="compositionally biased region" description="Basic residues" evidence="2">
    <location>
        <begin position="217"/>
        <end position="227"/>
    </location>
</feature>
<organism evidence="4 5">
    <name type="scientific">Zostera marina</name>
    <name type="common">Eelgrass</name>
    <dbReference type="NCBI Taxonomy" id="29655"/>
    <lineage>
        <taxon>Eukaryota</taxon>
        <taxon>Viridiplantae</taxon>
        <taxon>Streptophyta</taxon>
        <taxon>Embryophyta</taxon>
        <taxon>Tracheophyta</taxon>
        <taxon>Spermatophyta</taxon>
        <taxon>Magnoliopsida</taxon>
        <taxon>Liliopsida</taxon>
        <taxon>Zosteraceae</taxon>
        <taxon>Zostera</taxon>
    </lineage>
</organism>
<dbReference type="STRING" id="29655.A0A0K9PYA1"/>